<dbReference type="Proteomes" id="UP001172386">
    <property type="component" value="Unassembled WGS sequence"/>
</dbReference>
<proteinExistence type="predicted"/>
<keyword evidence="2" id="KW-1185">Reference proteome</keyword>
<name>A0ACC3A186_9EURO</name>
<dbReference type="EMBL" id="JAPDRQ010000145">
    <property type="protein sequence ID" value="KAJ9653671.1"/>
    <property type="molecule type" value="Genomic_DNA"/>
</dbReference>
<sequence length="656" mass="73136">MRQPDVIRNSSHINFQMVDIVFDHTAQGQKQAEADIDTPTYVPCISPQGATTETSKALGSHAESDTDRFQPSDSSPIMPGNLESPTAVYRKPVQPHNICDYSPSNNNLGSILPISAVSKLHSVDTTVPYPGGQSALDTTNSDTYPSTVDSAELEVLDYLTSQHVGLTFFNASGSQPPNSTWPLDESSADLLENEILQDNCSSGSPDIYATYYPHTRYKELHTTLHHHMVATARNTILTRPVSPIDEITEPSRVTSPSRPSRTKSNSPSRSTQRGLRPTKLPPKRQFELWQNYLQEVATWLDMFDCERHFQTTIPMLAKSADHLHYSILALSARQMERKNPENPYTESLDLYQEAIGLIVEELHTLDVAVIASCVLLCVLEMMSSSPKAWSRHLEGCAMLLKAAGINGVAGDVRQALFWCFARMDCWGSFLGDVPTKIPTSLWLVPSPKMSMAVNHFKTTSGCDSYANYAVFICASVVSVISNRHTESFGPNKEMSPTSSYSARWRALFRLLEDWYENRPQAMCPLMSCSVATEDTYQPFPSILYTNPEAINGNQLYHASALLMLQEKPKDVHLSRSQKSILWHARQVCGIAMSNCHHGAWINALQPLWIAGKVMSHTSEHRAILGLLSRIEAESGWATAWRMQDLRDYWGPEDVPS</sequence>
<reference evidence="1" key="1">
    <citation type="submission" date="2022-10" db="EMBL/GenBank/DDBJ databases">
        <title>Culturing micro-colonial fungi from biological soil crusts in the Mojave desert and describing Neophaeococcomyces mojavensis, and introducing the new genera and species Taxawa tesnikishii.</title>
        <authorList>
            <person name="Kurbessoian T."/>
            <person name="Stajich J.E."/>
        </authorList>
    </citation>
    <scope>NUCLEOTIDE SEQUENCE</scope>
    <source>
        <strain evidence="1">JES_112</strain>
    </source>
</reference>
<protein>
    <submittedName>
        <fullName evidence="1">Uncharacterized protein</fullName>
    </submittedName>
</protein>
<comment type="caution">
    <text evidence="1">The sequence shown here is derived from an EMBL/GenBank/DDBJ whole genome shotgun (WGS) entry which is preliminary data.</text>
</comment>
<organism evidence="1 2">
    <name type="scientific">Neophaeococcomyces mojaviensis</name>
    <dbReference type="NCBI Taxonomy" id="3383035"/>
    <lineage>
        <taxon>Eukaryota</taxon>
        <taxon>Fungi</taxon>
        <taxon>Dikarya</taxon>
        <taxon>Ascomycota</taxon>
        <taxon>Pezizomycotina</taxon>
        <taxon>Eurotiomycetes</taxon>
        <taxon>Chaetothyriomycetidae</taxon>
        <taxon>Chaetothyriales</taxon>
        <taxon>Chaetothyriales incertae sedis</taxon>
        <taxon>Neophaeococcomyces</taxon>
    </lineage>
</organism>
<gene>
    <name evidence="1" type="ORF">H2198_007182</name>
</gene>
<evidence type="ECO:0000313" key="2">
    <source>
        <dbReference type="Proteomes" id="UP001172386"/>
    </source>
</evidence>
<accession>A0ACC3A186</accession>
<evidence type="ECO:0000313" key="1">
    <source>
        <dbReference type="EMBL" id="KAJ9653671.1"/>
    </source>
</evidence>